<gene>
    <name evidence="4" type="ORF">Pth03_49610</name>
</gene>
<dbReference type="Gene3D" id="3.40.50.720">
    <property type="entry name" value="NAD(P)-binding Rossmann-like Domain"/>
    <property type="match status" value="1"/>
</dbReference>
<evidence type="ECO:0000256" key="2">
    <source>
        <dbReference type="ARBA" id="ARBA00023002"/>
    </source>
</evidence>
<dbReference type="PRINTS" id="PR00081">
    <property type="entry name" value="GDHRDH"/>
</dbReference>
<dbReference type="InterPro" id="IPR036291">
    <property type="entry name" value="NAD(P)-bd_dom_sf"/>
</dbReference>
<dbReference type="PRINTS" id="PR00080">
    <property type="entry name" value="SDRFAMILY"/>
</dbReference>
<dbReference type="InterPro" id="IPR002347">
    <property type="entry name" value="SDR_fam"/>
</dbReference>
<keyword evidence="5" id="KW-1185">Reference proteome</keyword>
<keyword evidence="2" id="KW-0560">Oxidoreductase</keyword>
<evidence type="ECO:0000313" key="4">
    <source>
        <dbReference type="EMBL" id="GII56572.1"/>
    </source>
</evidence>
<comment type="similarity">
    <text evidence="1 3">Belongs to the short-chain dehydrogenases/reductases (SDR) family.</text>
</comment>
<dbReference type="PANTHER" id="PTHR43976:SF16">
    <property type="entry name" value="SHORT-CHAIN DEHYDROGENASE_REDUCTASE FAMILY PROTEIN"/>
    <property type="match status" value="1"/>
</dbReference>
<dbReference type="RefSeq" id="WP_203946715.1">
    <property type="nucleotide sequence ID" value="NZ_BOOR01000037.1"/>
</dbReference>
<evidence type="ECO:0000256" key="1">
    <source>
        <dbReference type="ARBA" id="ARBA00006484"/>
    </source>
</evidence>
<protein>
    <submittedName>
        <fullName evidence="4">Short-chain dehydrogenase</fullName>
    </submittedName>
</protein>
<dbReference type="GO" id="GO:0016491">
    <property type="term" value="F:oxidoreductase activity"/>
    <property type="evidence" value="ECO:0007669"/>
    <property type="project" value="UniProtKB-KW"/>
</dbReference>
<dbReference type="Pfam" id="PF00106">
    <property type="entry name" value="adh_short"/>
    <property type="match status" value="1"/>
</dbReference>
<name>A0A8J3XVH9_9ACTN</name>
<dbReference type="InterPro" id="IPR051911">
    <property type="entry name" value="SDR_oxidoreductase"/>
</dbReference>
<dbReference type="EMBL" id="BOOR01000037">
    <property type="protein sequence ID" value="GII56572.1"/>
    <property type="molecule type" value="Genomic_DNA"/>
</dbReference>
<dbReference type="InterPro" id="IPR020904">
    <property type="entry name" value="Sc_DH/Rdtase_CS"/>
</dbReference>
<accession>A0A8J3XVH9</accession>
<evidence type="ECO:0000256" key="3">
    <source>
        <dbReference type="RuleBase" id="RU000363"/>
    </source>
</evidence>
<comment type="caution">
    <text evidence="4">The sequence shown here is derived from an EMBL/GenBank/DDBJ whole genome shotgun (WGS) entry which is preliminary data.</text>
</comment>
<dbReference type="PANTHER" id="PTHR43976">
    <property type="entry name" value="SHORT CHAIN DEHYDROGENASE"/>
    <property type="match status" value="1"/>
</dbReference>
<reference evidence="4" key="1">
    <citation type="submission" date="2021-01" db="EMBL/GenBank/DDBJ databases">
        <title>Whole genome shotgun sequence of Planotetraspora thailandica NBRC 104271.</title>
        <authorList>
            <person name="Komaki H."/>
            <person name="Tamura T."/>
        </authorList>
    </citation>
    <scope>NUCLEOTIDE SEQUENCE</scope>
    <source>
        <strain evidence="4">NBRC 104271</strain>
    </source>
</reference>
<proteinExistence type="inferred from homology"/>
<dbReference type="NCBIfam" id="NF006119">
    <property type="entry name" value="PRK08264.1-5"/>
    <property type="match status" value="1"/>
</dbReference>
<dbReference type="Proteomes" id="UP000605992">
    <property type="component" value="Unassembled WGS sequence"/>
</dbReference>
<evidence type="ECO:0000313" key="5">
    <source>
        <dbReference type="Proteomes" id="UP000605992"/>
    </source>
</evidence>
<dbReference type="PROSITE" id="PS00061">
    <property type="entry name" value="ADH_SHORT"/>
    <property type="match status" value="1"/>
</dbReference>
<dbReference type="SUPFAM" id="SSF51735">
    <property type="entry name" value="NAD(P)-binding Rossmann-fold domains"/>
    <property type="match status" value="1"/>
</dbReference>
<organism evidence="4 5">
    <name type="scientific">Planotetraspora thailandica</name>
    <dbReference type="NCBI Taxonomy" id="487172"/>
    <lineage>
        <taxon>Bacteria</taxon>
        <taxon>Bacillati</taxon>
        <taxon>Actinomycetota</taxon>
        <taxon>Actinomycetes</taxon>
        <taxon>Streptosporangiales</taxon>
        <taxon>Streptosporangiaceae</taxon>
        <taxon>Planotetraspora</taxon>
    </lineage>
</organism>
<sequence length="235" mass="24662">MQIKGRTALVTGANRGLGRHLAQQLRDRGATVYAAARNPDSVDLDGVKPVALDVTDHASVAAAAEATGDVSILINNAGSATYAKLLAGDLADIRLEMDTHYFGTLSVIRAFAPQLGAHESSAILNILSVASWISFADFGAYCAAKSASWAMTNALRQELAPQRTSVSALHVGFMDTDMTQGVDVPKVDPADVARLALDGLAGDVTEIVADDVSKFVLSNLSEGVVELYAKFAQVM</sequence>
<dbReference type="AlphaFoldDB" id="A0A8J3XVH9"/>